<dbReference type="RefSeq" id="WP_204069337.1">
    <property type="nucleotide sequence ID" value="NZ_BOOJ01000081.1"/>
</dbReference>
<comment type="caution">
    <text evidence="1">The sequence shown here is derived from an EMBL/GenBank/DDBJ whole genome shotgun (WGS) entry which is preliminary data.</text>
</comment>
<evidence type="ECO:0008006" key="3">
    <source>
        <dbReference type="Google" id="ProtNLM"/>
    </source>
</evidence>
<dbReference type="AlphaFoldDB" id="A0A8J3SRD9"/>
<accession>A0A8J3SRD9</accession>
<proteinExistence type="predicted"/>
<dbReference type="Proteomes" id="UP000619788">
    <property type="component" value="Unassembled WGS sequence"/>
</dbReference>
<evidence type="ECO:0000313" key="1">
    <source>
        <dbReference type="EMBL" id="GIH97330.1"/>
    </source>
</evidence>
<protein>
    <recommendedName>
        <fullName evidence="3">DUF4261 domain-containing protein</fullName>
    </recommendedName>
</protein>
<evidence type="ECO:0000313" key="2">
    <source>
        <dbReference type="Proteomes" id="UP000619788"/>
    </source>
</evidence>
<sequence>MFDQNYDILPQHVLCVLGSGLDPRMVEEVVGRAGGPGFVVDREAFLRVHDPRMPRSFEACLMDDSFEESDEEAVRTHDSVVYVLSPPMPQHIAFNPRRSVLVGEEHGYKLPGGAWSEVFDVSRRTLEVAGALLRSGATAVKNESSGLTHGRDQWLLLADRAAEATDWAELSIVLFNAWVKRPIASANLLRSCGMHLLGAPDVELEVDWPDPGRPTGQQVGDAVELMDNLAFYLLTEDRAMAISDGEGFRLSPDGPRWLLSRHPCHDEEESFFFNPYGYWRLTPDSLVSSERGPG</sequence>
<keyword evidence="2" id="KW-1185">Reference proteome</keyword>
<reference evidence="1 2" key="1">
    <citation type="submission" date="2021-01" db="EMBL/GenBank/DDBJ databases">
        <title>Whole genome shotgun sequence of Planobispora siamensis NBRC 107568.</title>
        <authorList>
            <person name="Komaki H."/>
            <person name="Tamura T."/>
        </authorList>
    </citation>
    <scope>NUCLEOTIDE SEQUENCE [LARGE SCALE GENOMIC DNA]</scope>
    <source>
        <strain evidence="1 2">NBRC 107568</strain>
    </source>
</reference>
<dbReference type="EMBL" id="BOOJ01000081">
    <property type="protein sequence ID" value="GIH97330.1"/>
    <property type="molecule type" value="Genomic_DNA"/>
</dbReference>
<organism evidence="1 2">
    <name type="scientific">Planobispora siamensis</name>
    <dbReference type="NCBI Taxonomy" id="936338"/>
    <lineage>
        <taxon>Bacteria</taxon>
        <taxon>Bacillati</taxon>
        <taxon>Actinomycetota</taxon>
        <taxon>Actinomycetes</taxon>
        <taxon>Streptosporangiales</taxon>
        <taxon>Streptosporangiaceae</taxon>
        <taxon>Planobispora</taxon>
    </lineage>
</organism>
<name>A0A8J3SRD9_9ACTN</name>
<gene>
    <name evidence="1" type="ORF">Psi01_79600</name>
</gene>